<evidence type="ECO:0000256" key="7">
    <source>
        <dbReference type="RuleBase" id="RU368123"/>
    </source>
</evidence>
<feature type="transmembrane region" description="Helical" evidence="7">
    <location>
        <begin position="50"/>
        <end position="70"/>
    </location>
</feature>
<dbReference type="Proteomes" id="UP000054144">
    <property type="component" value="Unassembled WGS sequence"/>
</dbReference>
<dbReference type="GO" id="GO:0005743">
    <property type="term" value="C:mitochondrial inner membrane"/>
    <property type="evidence" value="ECO:0007669"/>
    <property type="project" value="UniProtKB-SubCell"/>
</dbReference>
<name>A0A0D7A5T0_9AGAR</name>
<dbReference type="SUPFAM" id="SSF81427">
    <property type="entry name" value="Mitochondrial cytochrome c oxidase subunit VIIc (aka VIIIa)"/>
    <property type="match status" value="1"/>
</dbReference>
<dbReference type="OrthoDB" id="9974841at2759"/>
<dbReference type="Gene3D" id="4.10.49.10">
    <property type="entry name" value="Cytochrome c oxidase subunit VIIc"/>
    <property type="match status" value="1"/>
</dbReference>
<keyword evidence="7" id="KW-1133">Transmembrane helix</keyword>
<evidence type="ECO:0000256" key="1">
    <source>
        <dbReference type="ARBA" id="ARBA00004434"/>
    </source>
</evidence>
<comment type="subunit">
    <text evidence="7">Component of the cytochrome c oxidase (complex IV, CIV), a multisubunit enzyme composed of a catalytic core of 3 subunits and several supernumerary subunits. The complex exists as a monomer or a dimer and forms supercomplexes (SCs) in the inner mitochondrial membrane with ubiquinol-cytochrome c oxidoreductase (cytochrome b-c1 complex, complex III, CIII).</text>
</comment>
<evidence type="ECO:0000256" key="2">
    <source>
        <dbReference type="ARBA" id="ARBA00004673"/>
    </source>
</evidence>
<evidence type="ECO:0000256" key="5">
    <source>
        <dbReference type="ARBA" id="ARBA00023128"/>
    </source>
</evidence>
<comment type="similarity">
    <text evidence="3 7">Belongs to the cytochrome c oxidase VIIc family.</text>
</comment>
<keyword evidence="4 7" id="KW-0999">Mitochondrion inner membrane</keyword>
<organism evidence="8 9">
    <name type="scientific">Fistulina hepatica ATCC 64428</name>
    <dbReference type="NCBI Taxonomy" id="1128425"/>
    <lineage>
        <taxon>Eukaryota</taxon>
        <taxon>Fungi</taxon>
        <taxon>Dikarya</taxon>
        <taxon>Basidiomycota</taxon>
        <taxon>Agaricomycotina</taxon>
        <taxon>Agaricomycetes</taxon>
        <taxon>Agaricomycetidae</taxon>
        <taxon>Agaricales</taxon>
        <taxon>Fistulinaceae</taxon>
        <taxon>Fistulina</taxon>
    </lineage>
</organism>
<evidence type="ECO:0000313" key="9">
    <source>
        <dbReference type="Proteomes" id="UP000054144"/>
    </source>
</evidence>
<proteinExistence type="inferred from homology"/>
<keyword evidence="7" id="KW-0809">Transit peptide</keyword>
<keyword evidence="5 7" id="KW-0496">Mitochondrion</keyword>
<keyword evidence="6 7" id="KW-0472">Membrane</keyword>
<sequence length="78" mass="8579">MSSALRLITPTFKAAAKQPWAVRLSSTSSHSNGSHMPFSYANKRAFTIKYLSFVGLGFAIPWVAIGLHWYRPGGILNP</sequence>
<comment type="subcellular location">
    <subcellularLocation>
        <location evidence="1 7">Mitochondrion inner membrane</location>
        <topology evidence="1 7">Single-pass membrane protein</topology>
    </subcellularLocation>
</comment>
<reference evidence="8 9" key="1">
    <citation type="journal article" date="2015" name="Fungal Genet. Biol.">
        <title>Evolution of novel wood decay mechanisms in Agaricales revealed by the genome sequences of Fistulina hepatica and Cylindrobasidium torrendii.</title>
        <authorList>
            <person name="Floudas D."/>
            <person name="Held B.W."/>
            <person name="Riley R."/>
            <person name="Nagy L.G."/>
            <person name="Koehler G."/>
            <person name="Ransdell A.S."/>
            <person name="Younus H."/>
            <person name="Chow J."/>
            <person name="Chiniquy J."/>
            <person name="Lipzen A."/>
            <person name="Tritt A."/>
            <person name="Sun H."/>
            <person name="Haridas S."/>
            <person name="LaButti K."/>
            <person name="Ohm R.A."/>
            <person name="Kues U."/>
            <person name="Blanchette R.A."/>
            <person name="Grigoriev I.V."/>
            <person name="Minto R.E."/>
            <person name="Hibbett D.S."/>
        </authorList>
    </citation>
    <scope>NUCLEOTIDE SEQUENCE [LARGE SCALE GENOMIC DNA]</scope>
    <source>
        <strain evidence="8 9">ATCC 64428</strain>
    </source>
</reference>
<keyword evidence="9" id="KW-1185">Reference proteome</keyword>
<gene>
    <name evidence="8" type="ORF">FISHEDRAFT_76025</name>
</gene>
<evidence type="ECO:0000256" key="3">
    <source>
        <dbReference type="ARBA" id="ARBA00010514"/>
    </source>
</evidence>
<dbReference type="GO" id="GO:0045277">
    <property type="term" value="C:respiratory chain complex IV"/>
    <property type="evidence" value="ECO:0007669"/>
    <property type="project" value="UniProtKB-UniRule"/>
</dbReference>
<comment type="function">
    <text evidence="7">Component of the cytochrome c oxidase, the last enzyme in the mitochondrial electron transport chain which drives oxidative phosphorylation. The respiratory chain contains 3 multisubunit complexes succinate dehydrogenase (complex II, CII), ubiquinol-cytochrome c oxidoreductase (cytochrome b-c1 complex, complex III, CIII) and cytochrome c oxidase (complex IV, CIV), that cooperate to transfer electrons derived from NADH and succinate to molecular oxygen, creating an electrochemical gradient over the inner membrane that drives transmembrane transport and the ATP synthase. Cytochrome c oxidase is the component of the respiratory chain that catalyzes the reduction of oxygen to water. Electrons originating from reduced cytochrome c in the intermembrane space (IMS) are transferred via the dinuclear copper A center (CU(A)) of subunit 2 and heme A of subunit 1 to the active site in subunit 1, a binuclear center (BNC) formed by heme A3 and copper B (CU(B)). The BNC reduces molecular oxygen to 2 water molecules using 4 electrons from cytochrome c in the IMS and 4 protons from the mitochondrial matrix.</text>
</comment>
<dbReference type="Pfam" id="PF02935">
    <property type="entry name" value="COX7C"/>
    <property type="match status" value="1"/>
</dbReference>
<dbReference type="GO" id="GO:0006123">
    <property type="term" value="P:mitochondrial electron transport, cytochrome c to oxygen"/>
    <property type="evidence" value="ECO:0007669"/>
    <property type="project" value="UniProtKB-UniRule"/>
</dbReference>
<dbReference type="AlphaFoldDB" id="A0A0D7A5T0"/>
<keyword evidence="7" id="KW-0812">Transmembrane</keyword>
<evidence type="ECO:0000256" key="4">
    <source>
        <dbReference type="ARBA" id="ARBA00022792"/>
    </source>
</evidence>
<comment type="pathway">
    <text evidence="2 7">Energy metabolism; oxidative phosphorylation.</text>
</comment>
<evidence type="ECO:0000313" key="8">
    <source>
        <dbReference type="EMBL" id="KIY46183.1"/>
    </source>
</evidence>
<evidence type="ECO:0000256" key="6">
    <source>
        <dbReference type="ARBA" id="ARBA00023136"/>
    </source>
</evidence>
<dbReference type="InterPro" id="IPR004202">
    <property type="entry name" value="COX7C/Cox8"/>
</dbReference>
<protein>
    <recommendedName>
        <fullName evidence="7">Cytochrome c oxidase subunit 8, mitochondrial</fullName>
    </recommendedName>
    <alternativeName>
        <fullName evidence="7">Cytochrome c oxidase polypeptide VIII</fullName>
    </alternativeName>
</protein>
<dbReference type="InterPro" id="IPR036636">
    <property type="entry name" value="COX7C/Cox8_sf"/>
</dbReference>
<dbReference type="UniPathway" id="UPA00705"/>
<accession>A0A0D7A5T0</accession>
<dbReference type="EMBL" id="KN882043">
    <property type="protein sequence ID" value="KIY46183.1"/>
    <property type="molecule type" value="Genomic_DNA"/>
</dbReference>